<name>A0A1F8EKQ1_9BACT</name>
<dbReference type="EMBL" id="MGJD01000006">
    <property type="protein sequence ID" value="OGN01383.1"/>
    <property type="molecule type" value="Genomic_DNA"/>
</dbReference>
<evidence type="ECO:0000313" key="2">
    <source>
        <dbReference type="Proteomes" id="UP000177117"/>
    </source>
</evidence>
<evidence type="ECO:0000313" key="1">
    <source>
        <dbReference type="EMBL" id="OGN01383.1"/>
    </source>
</evidence>
<proteinExistence type="predicted"/>
<organism evidence="1 2">
    <name type="scientific">Candidatus Yanofskybacteria bacterium RIFCSPHIGHO2_01_FULL_41_53</name>
    <dbReference type="NCBI Taxonomy" id="1802663"/>
    <lineage>
        <taxon>Bacteria</taxon>
        <taxon>Candidatus Yanofskyibacteriota</taxon>
    </lineage>
</organism>
<accession>A0A1F8EKQ1</accession>
<reference evidence="1 2" key="1">
    <citation type="journal article" date="2016" name="Nat. Commun.">
        <title>Thousands of microbial genomes shed light on interconnected biogeochemical processes in an aquifer system.</title>
        <authorList>
            <person name="Anantharaman K."/>
            <person name="Brown C.T."/>
            <person name="Hug L.A."/>
            <person name="Sharon I."/>
            <person name="Castelle C.J."/>
            <person name="Probst A.J."/>
            <person name="Thomas B.C."/>
            <person name="Singh A."/>
            <person name="Wilkins M.J."/>
            <person name="Karaoz U."/>
            <person name="Brodie E.L."/>
            <person name="Williams K.H."/>
            <person name="Hubbard S.S."/>
            <person name="Banfield J.F."/>
        </authorList>
    </citation>
    <scope>NUCLEOTIDE SEQUENCE [LARGE SCALE GENOMIC DNA]</scope>
</reference>
<protein>
    <submittedName>
        <fullName evidence="1">Uncharacterized protein</fullName>
    </submittedName>
</protein>
<dbReference type="AlphaFoldDB" id="A0A1F8EKQ1"/>
<comment type="caution">
    <text evidence="1">The sequence shown here is derived from an EMBL/GenBank/DDBJ whole genome shotgun (WGS) entry which is preliminary data.</text>
</comment>
<sequence>MSSSPNKIKNWINFQRDILSLYRKKVISRNEYFMYLHLRLNCSPYGVAVTSISDINNDVFGGKVSGNYVNKLLLSLRGKKLIWYQDRQGSKGSFEVNFGDFIMPNNIIRTLDKYFNPEMVTSEDSTNSPNQSEVKPEVEAASHKLEKQKDDILSMFSFPFKPNQVRGYNTDTHTHKKKDNNTLNISYDILRAAKPPFNKLNNRNLLTNNGFYPQNKDEERIWLIAQEVEEQDMKFLLSVLDKHGLKVIEQAYKHFDELKTKEKIDNPAAYINNIIRRLIQ</sequence>
<gene>
    <name evidence="1" type="ORF">A2650_00670</name>
</gene>
<dbReference type="Proteomes" id="UP000177117">
    <property type="component" value="Unassembled WGS sequence"/>
</dbReference>